<keyword evidence="2" id="KW-0805">Transcription regulation</keyword>
<gene>
    <name evidence="6" type="ORF">RCA23_c22730</name>
</gene>
<keyword evidence="3" id="KW-0238">DNA-binding</keyword>
<evidence type="ECO:0000256" key="3">
    <source>
        <dbReference type="ARBA" id="ARBA00023125"/>
    </source>
</evidence>
<protein>
    <submittedName>
        <fullName evidence="6">HTH-type transcriptional regulator, DeoR family</fullName>
    </submittedName>
</protein>
<dbReference type="Gene3D" id="1.10.10.10">
    <property type="entry name" value="Winged helix-like DNA-binding domain superfamily/Winged helix DNA-binding domain"/>
    <property type="match status" value="1"/>
</dbReference>
<evidence type="ECO:0000256" key="4">
    <source>
        <dbReference type="ARBA" id="ARBA00023163"/>
    </source>
</evidence>
<dbReference type="InterPro" id="IPR036390">
    <property type="entry name" value="WH_DNA-bd_sf"/>
</dbReference>
<dbReference type="SMART" id="SM01134">
    <property type="entry name" value="DeoRC"/>
    <property type="match status" value="1"/>
</dbReference>
<proteinExistence type="predicted"/>
<name>A0AAN0RKG0_9RHOB</name>
<evidence type="ECO:0000313" key="7">
    <source>
        <dbReference type="Proteomes" id="UP000028680"/>
    </source>
</evidence>
<dbReference type="EMBL" id="CP003984">
    <property type="protein sequence ID" value="AII87796.1"/>
    <property type="molecule type" value="Genomic_DNA"/>
</dbReference>
<dbReference type="InterPro" id="IPR050313">
    <property type="entry name" value="Carb_Metab_HTH_regulators"/>
</dbReference>
<dbReference type="PROSITE" id="PS00894">
    <property type="entry name" value="HTH_DEOR_1"/>
    <property type="match status" value="1"/>
</dbReference>
<accession>A0AAN0RKG0</accession>
<dbReference type="Gene3D" id="3.30.750.70">
    <property type="entry name" value="4-hydroxybutyrate coenzyme like domains"/>
    <property type="match status" value="1"/>
</dbReference>
<dbReference type="InterPro" id="IPR001034">
    <property type="entry name" value="DeoR_HTH"/>
</dbReference>
<dbReference type="PANTHER" id="PTHR30363">
    <property type="entry name" value="HTH-TYPE TRANSCRIPTIONAL REGULATOR SRLR-RELATED"/>
    <property type="match status" value="1"/>
</dbReference>
<evidence type="ECO:0000313" key="6">
    <source>
        <dbReference type="EMBL" id="AII87796.1"/>
    </source>
</evidence>
<keyword evidence="4" id="KW-0804">Transcription</keyword>
<dbReference type="SUPFAM" id="SSF46785">
    <property type="entry name" value="Winged helix' DNA-binding domain"/>
    <property type="match status" value="1"/>
</dbReference>
<dbReference type="KEGG" id="ptp:RCA23_c22730"/>
<dbReference type="InterPro" id="IPR037171">
    <property type="entry name" value="NagB/RpiA_transferase-like"/>
</dbReference>
<evidence type="ECO:0000256" key="2">
    <source>
        <dbReference type="ARBA" id="ARBA00023015"/>
    </source>
</evidence>
<keyword evidence="1" id="KW-0678">Repressor</keyword>
<dbReference type="SUPFAM" id="SSF100950">
    <property type="entry name" value="NagB/RpiA/CoA transferase-like"/>
    <property type="match status" value="1"/>
</dbReference>
<dbReference type="PRINTS" id="PR00037">
    <property type="entry name" value="HTHLACR"/>
</dbReference>
<dbReference type="SMART" id="SM00420">
    <property type="entry name" value="HTH_DEOR"/>
    <property type="match status" value="1"/>
</dbReference>
<dbReference type="AlphaFoldDB" id="A0AAN0RKG0"/>
<dbReference type="Pfam" id="PF08220">
    <property type="entry name" value="HTH_DeoR"/>
    <property type="match status" value="1"/>
</dbReference>
<dbReference type="PROSITE" id="PS51000">
    <property type="entry name" value="HTH_DEOR_2"/>
    <property type="match status" value="1"/>
</dbReference>
<dbReference type="InterPro" id="IPR036388">
    <property type="entry name" value="WH-like_DNA-bd_sf"/>
</dbReference>
<feature type="domain" description="HTH deoR-type" evidence="5">
    <location>
        <begin position="32"/>
        <end position="87"/>
    </location>
</feature>
<dbReference type="Pfam" id="PF00455">
    <property type="entry name" value="DeoRC"/>
    <property type="match status" value="1"/>
</dbReference>
<dbReference type="Proteomes" id="UP000028680">
    <property type="component" value="Chromosome"/>
</dbReference>
<dbReference type="InterPro" id="IPR018356">
    <property type="entry name" value="Tscrpt_reg_HTH_DeoR_CS"/>
</dbReference>
<reference evidence="6 7" key="1">
    <citation type="journal article" date="2014" name="ISME J.">
        <title>Adaptation of an abundant Roseobacter RCA organism to pelagic systems revealed by genomic and transcriptomic analyses.</title>
        <authorList>
            <person name="Voget S."/>
            <person name="Wemheuer B."/>
            <person name="Brinkhoff T."/>
            <person name="Vollmers J."/>
            <person name="Dietrich S."/>
            <person name="Giebel H.A."/>
            <person name="Beardsley C."/>
            <person name="Sardemann C."/>
            <person name="Bakenhus I."/>
            <person name="Billerbeck S."/>
            <person name="Daniel R."/>
            <person name="Simon M."/>
        </authorList>
    </citation>
    <scope>NUCLEOTIDE SEQUENCE [LARGE SCALE GENOMIC DNA]</scope>
    <source>
        <strain evidence="6 7">RCA23</strain>
    </source>
</reference>
<dbReference type="GO" id="GO:0003677">
    <property type="term" value="F:DNA binding"/>
    <property type="evidence" value="ECO:0007669"/>
    <property type="project" value="UniProtKB-KW"/>
</dbReference>
<dbReference type="PANTHER" id="PTHR30363:SF4">
    <property type="entry name" value="GLYCEROL-3-PHOSPHATE REGULON REPRESSOR"/>
    <property type="match status" value="1"/>
</dbReference>
<organism evidence="6 7">
    <name type="scientific">Planktomarina temperata RCA23</name>
    <dbReference type="NCBI Taxonomy" id="666509"/>
    <lineage>
        <taxon>Bacteria</taxon>
        <taxon>Pseudomonadati</taxon>
        <taxon>Pseudomonadota</taxon>
        <taxon>Alphaproteobacteria</taxon>
        <taxon>Rhodobacterales</taxon>
        <taxon>Paracoccaceae</taxon>
        <taxon>Planktomarina</taxon>
    </lineage>
</organism>
<dbReference type="InterPro" id="IPR014036">
    <property type="entry name" value="DeoR-like_C"/>
</dbReference>
<evidence type="ECO:0000259" key="5">
    <source>
        <dbReference type="PROSITE" id="PS51000"/>
    </source>
</evidence>
<evidence type="ECO:0000256" key="1">
    <source>
        <dbReference type="ARBA" id="ARBA00022491"/>
    </source>
</evidence>
<keyword evidence="7" id="KW-1185">Reference proteome</keyword>
<sequence>MVGHSEKMLLCGFCVFSVTEWILLGTAMSLKKQKRREAISALVLEQGAATVGSLAEQLNVSMQTIRRDVDVLCEGDMLHRLHGRIELSKEFLNTPFDQRTDTNPLGKQAIGEAAARLIPDGTTLFFSIGSTPLSVANALRRRKNLTVITNNLNVAMALSDELSNRIIIPEGELRLPDRDILGSDVLEFFGRYRAEFAVFGVAGVDLDGSLLEFHSAEARVREKIRANALKSLLVVDQSKFGRQAPALSGNISEIDTIIMDRRPGPAFTKLLDPIENRLVIAEGEVK</sequence>
<dbReference type="GO" id="GO:0003700">
    <property type="term" value="F:DNA-binding transcription factor activity"/>
    <property type="evidence" value="ECO:0007669"/>
    <property type="project" value="InterPro"/>
</dbReference>